<keyword evidence="2" id="KW-1185">Reference proteome</keyword>
<reference evidence="1 2" key="1">
    <citation type="journal article" date="2021" name="Elife">
        <title>Chloroplast acquisition without the gene transfer in kleptoplastic sea slugs, Plakobranchus ocellatus.</title>
        <authorList>
            <person name="Maeda T."/>
            <person name="Takahashi S."/>
            <person name="Yoshida T."/>
            <person name="Shimamura S."/>
            <person name="Takaki Y."/>
            <person name="Nagai Y."/>
            <person name="Toyoda A."/>
            <person name="Suzuki Y."/>
            <person name="Arimoto A."/>
            <person name="Ishii H."/>
            <person name="Satoh N."/>
            <person name="Nishiyama T."/>
            <person name="Hasebe M."/>
            <person name="Maruyama T."/>
            <person name="Minagawa J."/>
            <person name="Obokata J."/>
            <person name="Shigenobu S."/>
        </authorList>
    </citation>
    <scope>NUCLEOTIDE SEQUENCE [LARGE SCALE GENOMIC DNA]</scope>
</reference>
<evidence type="ECO:0008006" key="3">
    <source>
        <dbReference type="Google" id="ProtNLM"/>
    </source>
</evidence>
<dbReference type="Proteomes" id="UP000762676">
    <property type="component" value="Unassembled WGS sequence"/>
</dbReference>
<sequence length="185" mass="21500">MLISRKRTGHHEFEVLYGKENETEESERRWKNCKKNPGHVKFISPQDFKDNYLPSFLTGKNYEEFCSIIDCTVRLRVSWTSRARLNGEKFSGCRGTHRLRLGTGCMYTHGDRVSSLDNEPCPCNECEGKVIRKHWKFSVHTAHHVVYNTEEAKQTKVDLFYDDESCQQDGRMKTVGSEGVKDTTR</sequence>
<dbReference type="EMBL" id="BMAT01008284">
    <property type="protein sequence ID" value="GFR81636.1"/>
    <property type="molecule type" value="Genomic_DNA"/>
</dbReference>
<evidence type="ECO:0000313" key="1">
    <source>
        <dbReference type="EMBL" id="GFR81636.1"/>
    </source>
</evidence>
<accession>A0AAV4GAH1</accession>
<evidence type="ECO:0000313" key="2">
    <source>
        <dbReference type="Proteomes" id="UP000762676"/>
    </source>
</evidence>
<dbReference type="AlphaFoldDB" id="A0AAV4GAH1"/>
<name>A0AAV4GAH1_9GAST</name>
<organism evidence="1 2">
    <name type="scientific">Elysia marginata</name>
    <dbReference type="NCBI Taxonomy" id="1093978"/>
    <lineage>
        <taxon>Eukaryota</taxon>
        <taxon>Metazoa</taxon>
        <taxon>Spiralia</taxon>
        <taxon>Lophotrochozoa</taxon>
        <taxon>Mollusca</taxon>
        <taxon>Gastropoda</taxon>
        <taxon>Heterobranchia</taxon>
        <taxon>Euthyneura</taxon>
        <taxon>Panpulmonata</taxon>
        <taxon>Sacoglossa</taxon>
        <taxon>Placobranchoidea</taxon>
        <taxon>Plakobranchidae</taxon>
        <taxon>Elysia</taxon>
    </lineage>
</organism>
<gene>
    <name evidence="1" type="ORF">ElyMa_004075600</name>
</gene>
<proteinExistence type="predicted"/>
<protein>
    <recommendedName>
        <fullName evidence="3">C2H2-type domain-containing protein</fullName>
    </recommendedName>
</protein>
<comment type="caution">
    <text evidence="1">The sequence shown here is derived from an EMBL/GenBank/DDBJ whole genome shotgun (WGS) entry which is preliminary data.</text>
</comment>